<feature type="domain" description="AAA" evidence="1">
    <location>
        <begin position="5"/>
        <end position="154"/>
    </location>
</feature>
<dbReference type="InterPro" id="IPR025669">
    <property type="entry name" value="AAA_dom"/>
</dbReference>
<comment type="caution">
    <text evidence="2">The sequence shown here is derived from an EMBL/GenBank/DDBJ whole genome shotgun (WGS) entry which is preliminary data.</text>
</comment>
<dbReference type="PANTHER" id="PTHR13696:SF52">
    <property type="entry name" value="PARA FAMILY PROTEIN CT_582"/>
    <property type="match status" value="1"/>
</dbReference>
<dbReference type="InterPro" id="IPR050678">
    <property type="entry name" value="DNA_Partitioning_ATPase"/>
</dbReference>
<gene>
    <name evidence="2" type="ORF">GGQ80_002704</name>
</gene>
<accession>A0A840FLI7</accession>
<dbReference type="Proteomes" id="UP000529795">
    <property type="component" value="Unassembled WGS sequence"/>
</dbReference>
<keyword evidence="3" id="KW-1185">Reference proteome</keyword>
<dbReference type="PANTHER" id="PTHR13696">
    <property type="entry name" value="P-LOOP CONTAINING NUCLEOSIDE TRIPHOSPHATE HYDROLASE"/>
    <property type="match status" value="1"/>
</dbReference>
<evidence type="ECO:0000313" key="2">
    <source>
        <dbReference type="EMBL" id="MBB4154788.1"/>
    </source>
</evidence>
<organism evidence="2 3">
    <name type="scientific">Sphingomonas jinjuensis</name>
    <dbReference type="NCBI Taxonomy" id="535907"/>
    <lineage>
        <taxon>Bacteria</taxon>
        <taxon>Pseudomonadati</taxon>
        <taxon>Pseudomonadota</taxon>
        <taxon>Alphaproteobacteria</taxon>
        <taxon>Sphingomonadales</taxon>
        <taxon>Sphingomonadaceae</taxon>
        <taxon>Sphingomonas</taxon>
    </lineage>
</organism>
<dbReference type="CDD" id="cd02042">
    <property type="entry name" value="ParAB_family"/>
    <property type="match status" value="1"/>
</dbReference>
<evidence type="ECO:0000259" key="1">
    <source>
        <dbReference type="Pfam" id="PF13614"/>
    </source>
</evidence>
<dbReference type="InterPro" id="IPR027417">
    <property type="entry name" value="P-loop_NTPase"/>
</dbReference>
<dbReference type="Pfam" id="PF13614">
    <property type="entry name" value="AAA_31"/>
    <property type="match status" value="1"/>
</dbReference>
<dbReference type="RefSeq" id="WP_183985665.1">
    <property type="nucleotide sequence ID" value="NZ_JACIEV010000008.1"/>
</dbReference>
<reference evidence="2 3" key="1">
    <citation type="submission" date="2020-08" db="EMBL/GenBank/DDBJ databases">
        <title>Genomic Encyclopedia of Type Strains, Phase IV (KMG-IV): sequencing the most valuable type-strain genomes for metagenomic binning, comparative biology and taxonomic classification.</title>
        <authorList>
            <person name="Goeker M."/>
        </authorList>
    </citation>
    <scope>NUCLEOTIDE SEQUENCE [LARGE SCALE GENOMIC DNA]</scope>
    <source>
        <strain evidence="2 3">YC6723</strain>
    </source>
</reference>
<evidence type="ECO:0000313" key="3">
    <source>
        <dbReference type="Proteomes" id="UP000529795"/>
    </source>
</evidence>
<name>A0A840FLI7_9SPHN</name>
<dbReference type="AlphaFoldDB" id="A0A840FLI7"/>
<sequence length="249" mass="27025">MTAGTVAVYSLKGGVGKTTLSVNLAWAAATLSSRRTLIWDLDGQAAATWLLGHDPHGTEAGAAIRREVDAKRLIRPTAIPRLDLLPSDPSLRDLDVAFHLLDKKKRVARLVEDLARDYDRIVIDCPPGLTDTSDQILRAADLVVVPVIPSALSRRAFDVVADHVSSKKGPKVSLVPVFSMVDRRRAVHRAALDQHPDWPAVPMASAFEAMTERRAPLGAFASRNAPGVQAIDAVWRRVDAALVQMTNAR</sequence>
<dbReference type="SUPFAM" id="SSF52540">
    <property type="entry name" value="P-loop containing nucleoside triphosphate hydrolases"/>
    <property type="match status" value="1"/>
</dbReference>
<dbReference type="EMBL" id="JACIEV010000008">
    <property type="protein sequence ID" value="MBB4154788.1"/>
    <property type="molecule type" value="Genomic_DNA"/>
</dbReference>
<proteinExistence type="predicted"/>
<dbReference type="Gene3D" id="3.40.50.300">
    <property type="entry name" value="P-loop containing nucleotide triphosphate hydrolases"/>
    <property type="match status" value="1"/>
</dbReference>
<protein>
    <submittedName>
        <fullName evidence="2">Cellulose biosynthesis protein BcsQ</fullName>
    </submittedName>
</protein>